<dbReference type="AlphaFoldDB" id="A0A1G4JMY8"/>
<name>A0A1G4JMY8_9SACH</name>
<evidence type="ECO:0000313" key="1">
    <source>
        <dbReference type="EMBL" id="SCU92017.1"/>
    </source>
</evidence>
<dbReference type="OrthoDB" id="4082971at2759"/>
<dbReference type="Proteomes" id="UP000191024">
    <property type="component" value="Chromosome E"/>
</dbReference>
<organism evidence="1 2">
    <name type="scientific">Lachancea mirantina</name>
    <dbReference type="NCBI Taxonomy" id="1230905"/>
    <lineage>
        <taxon>Eukaryota</taxon>
        <taxon>Fungi</taxon>
        <taxon>Dikarya</taxon>
        <taxon>Ascomycota</taxon>
        <taxon>Saccharomycotina</taxon>
        <taxon>Saccharomycetes</taxon>
        <taxon>Saccharomycetales</taxon>
        <taxon>Saccharomycetaceae</taxon>
        <taxon>Lachancea</taxon>
    </lineage>
</organism>
<proteinExistence type="predicted"/>
<evidence type="ECO:0000313" key="2">
    <source>
        <dbReference type="Proteomes" id="UP000191024"/>
    </source>
</evidence>
<accession>A0A1G4JMY8</accession>
<keyword evidence="2" id="KW-1185">Reference proteome</keyword>
<gene>
    <name evidence="1" type="ORF">LAMI_0E08372G</name>
</gene>
<dbReference type="EMBL" id="LT598465">
    <property type="protein sequence ID" value="SCU92017.1"/>
    <property type="molecule type" value="Genomic_DNA"/>
</dbReference>
<sequence length="198" mass="22809">MLNVYISCRGNFKTKLFRFSSASHRDQRRTMQQVSKGLADLKVEQTVTDPQGNPGTKNRAVTKPVSLNAATGEVMVKKSTGKSKIRKGQPEKEYQRQLEHYIGVEKGPLHTPEGWMAKNEALREVVEGPELDLTLKQDRQQLVSRCHLLYYERQYAECAAYCEKLLSRFEVLTDAKRTQKEKDELRYILKQCQSKLSQ</sequence>
<reference evidence="1 2" key="1">
    <citation type="submission" date="2016-03" db="EMBL/GenBank/DDBJ databases">
        <authorList>
            <person name="Devillers H."/>
        </authorList>
    </citation>
    <scope>NUCLEOTIDE SEQUENCE [LARGE SCALE GENOMIC DNA]</scope>
    <source>
        <strain evidence="1">CBS 11717</strain>
    </source>
</reference>
<protein>
    <submittedName>
        <fullName evidence="1">LAMI_0E08372g1_1</fullName>
    </submittedName>
</protein>